<comment type="catalytic activity">
    <reaction evidence="6 9">
        <text>(2S)-2-hydroxy-3-oxobutyl phosphate + 5-amino-6-(D-ribitylamino)uracil = 6,7-dimethyl-8-(1-D-ribityl)lumazine + phosphate + 2 H2O + H(+)</text>
        <dbReference type="Rhea" id="RHEA:26152"/>
        <dbReference type="ChEBI" id="CHEBI:15377"/>
        <dbReference type="ChEBI" id="CHEBI:15378"/>
        <dbReference type="ChEBI" id="CHEBI:15934"/>
        <dbReference type="ChEBI" id="CHEBI:43474"/>
        <dbReference type="ChEBI" id="CHEBI:58201"/>
        <dbReference type="ChEBI" id="CHEBI:58830"/>
        <dbReference type="EC" id="2.5.1.78"/>
    </reaction>
</comment>
<comment type="subunit">
    <text evidence="9">Forms an icosahedral capsid composed of 60 subunits, arranged as a dodecamer of pentamers.</text>
</comment>
<keyword evidence="5 9" id="KW-0808">Transferase</keyword>
<evidence type="ECO:0000256" key="8">
    <source>
        <dbReference type="ARBA" id="ARBA00072606"/>
    </source>
</evidence>
<evidence type="ECO:0000313" key="11">
    <source>
        <dbReference type="Proteomes" id="UP000001702"/>
    </source>
</evidence>
<protein>
    <recommendedName>
        <fullName evidence="8 9">6,7-dimethyl-8-ribityllumazine synthase</fullName>
        <shortName evidence="9">DMRL synthase</shortName>
        <shortName evidence="9">LS</shortName>
        <shortName evidence="9">Lumazine synthase</shortName>
        <ecNumber evidence="3 9">2.5.1.78</ecNumber>
    </recommendedName>
</protein>
<dbReference type="Gene3D" id="3.40.50.960">
    <property type="entry name" value="Lumazine/riboflavin synthase"/>
    <property type="match status" value="1"/>
</dbReference>
<accession>D4GL91</accession>
<keyword evidence="11" id="KW-1185">Reference proteome</keyword>
<dbReference type="HAMAP" id="MF_00178">
    <property type="entry name" value="Lumazine_synth"/>
    <property type="match status" value="1"/>
</dbReference>
<organism evidence="10 11">
    <name type="scientific">Pantoea ananatis (strain LMG 20103)</name>
    <dbReference type="NCBI Taxonomy" id="706191"/>
    <lineage>
        <taxon>Bacteria</taxon>
        <taxon>Pseudomonadati</taxon>
        <taxon>Pseudomonadota</taxon>
        <taxon>Gammaproteobacteria</taxon>
        <taxon>Enterobacterales</taxon>
        <taxon>Erwiniaceae</taxon>
        <taxon>Pantoea</taxon>
    </lineage>
</organism>
<reference evidence="10 11" key="1">
    <citation type="journal article" date="2010" name="J. Bacteriol.">
        <title>Genome sequence of Pantoea ananatis LMG20103, the causative agent of Eucalyptus blight and dieback.</title>
        <authorList>
            <person name="De Maayer P."/>
            <person name="Chan W.Y."/>
            <person name="Venter S.N."/>
            <person name="Toth I.K."/>
            <person name="Birch P.R."/>
            <person name="Joubert F."/>
            <person name="Coutinho T.A."/>
        </authorList>
    </citation>
    <scope>NUCLEOTIDE SEQUENCE [LARGE SCALE GENOMIC DNA]</scope>
    <source>
        <strain evidence="10 11">LMG 20103</strain>
    </source>
</reference>
<evidence type="ECO:0000256" key="3">
    <source>
        <dbReference type="ARBA" id="ARBA00012664"/>
    </source>
</evidence>
<dbReference type="InterPro" id="IPR034964">
    <property type="entry name" value="LS"/>
</dbReference>
<evidence type="ECO:0000256" key="7">
    <source>
        <dbReference type="ARBA" id="ARBA00058151"/>
    </source>
</evidence>
<feature type="binding site" evidence="9">
    <location>
        <position position="132"/>
    </location>
    <ligand>
        <name>5-amino-6-(D-ribitylamino)uracil</name>
        <dbReference type="ChEBI" id="CHEBI:15934"/>
    </ligand>
</feature>
<dbReference type="eggNOG" id="COG0054">
    <property type="taxonomic scope" value="Bacteria"/>
</dbReference>
<dbReference type="NCBIfam" id="NF000812">
    <property type="entry name" value="PRK00061.1-4"/>
    <property type="match status" value="1"/>
</dbReference>
<dbReference type="UniPathway" id="UPA00275">
    <property type="reaction ID" value="UER00404"/>
</dbReference>
<dbReference type="NCBIfam" id="TIGR00114">
    <property type="entry name" value="lumazine-synth"/>
    <property type="match status" value="1"/>
</dbReference>
<feature type="binding site" evidence="9">
    <location>
        <position position="146"/>
    </location>
    <ligand>
        <name>(2S)-2-hydroxy-3-oxobutyl phosphate</name>
        <dbReference type="ChEBI" id="CHEBI:58830"/>
    </ligand>
</feature>
<comment type="function">
    <text evidence="7 9">Catalyzes the formation of 6,7-dimethyl-8-ribityllumazine by condensation of 5-amino-6-(D-ribitylamino)uracil with 3,4-dihydroxy-2-butanone 4-phosphate. This is the penultimate step in the biosynthesis of riboflavin.</text>
</comment>
<dbReference type="GO" id="GO:0000906">
    <property type="term" value="F:6,7-dimethyl-8-ribityllumazine synthase activity"/>
    <property type="evidence" value="ECO:0007669"/>
    <property type="project" value="UniProtKB-UniRule"/>
</dbReference>
<evidence type="ECO:0000256" key="2">
    <source>
        <dbReference type="ARBA" id="ARBA00007424"/>
    </source>
</evidence>
<keyword evidence="4 9" id="KW-0686">Riboflavin biosynthesis</keyword>
<dbReference type="STRING" id="706191.PANA_0970"/>
<gene>
    <name evidence="9 10" type="primary">ribH</name>
    <name evidence="10" type="ordered locus">PANA_0970</name>
</gene>
<dbReference type="InterPro" id="IPR036467">
    <property type="entry name" value="LS/RS_sf"/>
</dbReference>
<dbReference type="InterPro" id="IPR002180">
    <property type="entry name" value="LS/RS"/>
</dbReference>
<dbReference type="Pfam" id="PF00885">
    <property type="entry name" value="DMRL_synthase"/>
    <property type="match status" value="1"/>
</dbReference>
<feature type="binding site" evidence="9">
    <location>
        <begin position="75"/>
        <end position="77"/>
    </location>
    <ligand>
        <name>5-amino-6-(D-ribitylamino)uracil</name>
        <dbReference type="ChEBI" id="CHEBI:15934"/>
    </ligand>
</feature>
<evidence type="ECO:0000313" key="10">
    <source>
        <dbReference type="EMBL" id="ADD76137.1"/>
    </source>
</evidence>
<dbReference type="GO" id="GO:0009231">
    <property type="term" value="P:riboflavin biosynthetic process"/>
    <property type="evidence" value="ECO:0007669"/>
    <property type="project" value="UniProtKB-UniRule"/>
</dbReference>
<dbReference type="PANTHER" id="PTHR21058">
    <property type="entry name" value="6,7-DIMETHYL-8-RIBITYLLUMAZINE SYNTHASE DMRL SYNTHASE LUMAZINE SYNTHASE"/>
    <property type="match status" value="1"/>
</dbReference>
<dbReference type="EMBL" id="CP001875">
    <property type="protein sequence ID" value="ADD76137.1"/>
    <property type="molecule type" value="Genomic_DNA"/>
</dbReference>
<evidence type="ECO:0000256" key="4">
    <source>
        <dbReference type="ARBA" id="ARBA00022619"/>
    </source>
</evidence>
<dbReference type="SUPFAM" id="SSF52121">
    <property type="entry name" value="Lumazine synthase"/>
    <property type="match status" value="1"/>
</dbReference>
<evidence type="ECO:0000256" key="6">
    <source>
        <dbReference type="ARBA" id="ARBA00048785"/>
    </source>
</evidence>
<dbReference type="GO" id="GO:0005829">
    <property type="term" value="C:cytosol"/>
    <property type="evidence" value="ECO:0007669"/>
    <property type="project" value="TreeGrafter"/>
</dbReference>
<feature type="active site" description="Proton donor" evidence="9">
    <location>
        <position position="107"/>
    </location>
</feature>
<evidence type="ECO:0000256" key="9">
    <source>
        <dbReference type="HAMAP-Rule" id="MF_00178"/>
    </source>
</evidence>
<dbReference type="KEGG" id="pam:PANA_0970"/>
<dbReference type="AlphaFoldDB" id="D4GL91"/>
<dbReference type="FunFam" id="3.40.50.960:FF:000001">
    <property type="entry name" value="6,7-dimethyl-8-ribityllumazine synthase"/>
    <property type="match status" value="1"/>
</dbReference>
<dbReference type="GO" id="GO:0009349">
    <property type="term" value="C:riboflavin synthase complex"/>
    <property type="evidence" value="ECO:0007669"/>
    <property type="project" value="UniProtKB-UniRule"/>
</dbReference>
<dbReference type="Proteomes" id="UP000001702">
    <property type="component" value="Chromosome"/>
</dbReference>
<name>D4GL91_PANAM</name>
<evidence type="ECO:0000256" key="1">
    <source>
        <dbReference type="ARBA" id="ARBA00004917"/>
    </source>
</evidence>
<evidence type="ECO:0000256" key="5">
    <source>
        <dbReference type="ARBA" id="ARBA00022679"/>
    </source>
</evidence>
<sequence length="174" mass="18137">MLESAPLRGAKQTPERICMKVIEAAVATPEANIAIVIARFNNFINDSLLDGAVDALKRIGQVSDDNITVVWVPGAYELPLAARALTKTGKYDAVIALGTVIRGGTAHFEYVAGEASSGIASVAMDSDIPVAFGVLTTENIEQAIERAGTKAGNKGAEAALTALEMINVLKAIKA</sequence>
<dbReference type="CDD" id="cd09209">
    <property type="entry name" value="Lumazine_synthase-I"/>
    <property type="match status" value="1"/>
</dbReference>
<comment type="similarity">
    <text evidence="2 9">Belongs to the DMRL synthase family.</text>
</comment>
<proteinExistence type="inferred from homology"/>
<comment type="pathway">
    <text evidence="1 9">Cofactor biosynthesis; riboflavin biosynthesis; riboflavin from 2-hydroxy-3-oxobutyl phosphate and 5-amino-6-(D-ribitylamino)uracil: step 1/2.</text>
</comment>
<dbReference type="HOGENOM" id="CLU_089358_1_1_6"/>
<dbReference type="PANTHER" id="PTHR21058:SF0">
    <property type="entry name" value="6,7-DIMETHYL-8-RIBITYLLUMAZINE SYNTHASE"/>
    <property type="match status" value="1"/>
</dbReference>
<dbReference type="EC" id="2.5.1.78" evidence="3 9"/>
<feature type="binding site" evidence="9">
    <location>
        <begin position="99"/>
        <end position="101"/>
    </location>
    <ligand>
        <name>5-amino-6-(D-ribitylamino)uracil</name>
        <dbReference type="ChEBI" id="CHEBI:15934"/>
    </ligand>
</feature>
<feature type="binding site" evidence="9">
    <location>
        <begin position="104"/>
        <end position="105"/>
    </location>
    <ligand>
        <name>(2S)-2-hydroxy-3-oxobutyl phosphate</name>
        <dbReference type="ChEBI" id="CHEBI:58830"/>
    </ligand>
</feature>
<feature type="binding site" evidence="9">
    <location>
        <position position="40"/>
    </location>
    <ligand>
        <name>5-amino-6-(D-ribitylamino)uracil</name>
        <dbReference type="ChEBI" id="CHEBI:15934"/>
    </ligand>
</feature>